<sequence>MRTRIKRYSFAAALVLAVATMAFAQHLDPGDAQSSIVREASFGGHQPIRVGDKLDPAVLHEVSRPGLYGISGPPEGSEYGVIDGRLIRYDQHTLQVQSIIRQVDYVLD</sequence>
<reference evidence="2 3" key="1">
    <citation type="submission" date="2024-10" db="EMBL/GenBank/DDBJ databases">
        <title>Paracoccus drimophilus sp. nov., a novel bacterium from corn roots in Hunan.</title>
        <authorList>
            <person name="Li X."/>
        </authorList>
    </citation>
    <scope>NUCLEOTIDE SEQUENCE [LARGE SCALE GENOMIC DNA]</scope>
    <source>
        <strain evidence="2 3">NGMCC 1.201697</strain>
    </source>
</reference>
<name>A0ABW7LI24_9RHOB</name>
<comment type="caution">
    <text evidence="2">The sequence shown here is derived from an EMBL/GenBank/DDBJ whole genome shotgun (WGS) entry which is preliminary data.</text>
</comment>
<dbReference type="Proteomes" id="UP001609376">
    <property type="component" value="Unassembled WGS sequence"/>
</dbReference>
<gene>
    <name evidence="2" type="ORF">ACHFJ0_06980</name>
</gene>
<protein>
    <recommendedName>
        <fullName evidence="4">Nickel/cobalt transporter regulator</fullName>
    </recommendedName>
</protein>
<evidence type="ECO:0000313" key="3">
    <source>
        <dbReference type="Proteomes" id="UP001609376"/>
    </source>
</evidence>
<keyword evidence="1" id="KW-0732">Signal</keyword>
<feature type="chain" id="PRO_5045144797" description="Nickel/cobalt transporter regulator" evidence="1">
    <location>
        <begin position="25"/>
        <end position="108"/>
    </location>
</feature>
<proteinExistence type="predicted"/>
<evidence type="ECO:0000313" key="2">
    <source>
        <dbReference type="EMBL" id="MFH5773981.1"/>
    </source>
</evidence>
<accession>A0ABW7LI24</accession>
<dbReference type="EMBL" id="JBIMPR010000004">
    <property type="protein sequence ID" value="MFH5773981.1"/>
    <property type="molecule type" value="Genomic_DNA"/>
</dbReference>
<feature type="signal peptide" evidence="1">
    <location>
        <begin position="1"/>
        <end position="24"/>
    </location>
</feature>
<keyword evidence="3" id="KW-1185">Reference proteome</keyword>
<evidence type="ECO:0008006" key="4">
    <source>
        <dbReference type="Google" id="ProtNLM"/>
    </source>
</evidence>
<dbReference type="RefSeq" id="WP_395132871.1">
    <property type="nucleotide sequence ID" value="NZ_JBIMPR010000004.1"/>
</dbReference>
<organism evidence="2 3">
    <name type="scientific">Paracoccus broussonetiae subsp. drimophilus</name>
    <dbReference type="NCBI Taxonomy" id="3373869"/>
    <lineage>
        <taxon>Bacteria</taxon>
        <taxon>Pseudomonadati</taxon>
        <taxon>Pseudomonadota</taxon>
        <taxon>Alphaproteobacteria</taxon>
        <taxon>Rhodobacterales</taxon>
        <taxon>Paracoccaceae</taxon>
        <taxon>Paracoccus</taxon>
        <taxon>Paracoccus broussonetiae</taxon>
    </lineage>
</organism>
<evidence type="ECO:0000256" key="1">
    <source>
        <dbReference type="SAM" id="SignalP"/>
    </source>
</evidence>